<feature type="compositionally biased region" description="Polar residues" evidence="1">
    <location>
        <begin position="23"/>
        <end position="32"/>
    </location>
</feature>
<name>A0A1B8B196_FUSPO</name>
<feature type="region of interest" description="Disordered" evidence="1">
    <location>
        <begin position="48"/>
        <end position="194"/>
    </location>
</feature>
<reference evidence="2 3" key="1">
    <citation type="submission" date="2016-06" db="EMBL/GenBank/DDBJ databases">
        <title>Living apart together: crosstalk between the core and supernumerary genomes in a fungal plant pathogen.</title>
        <authorList>
            <person name="Vanheule A."/>
            <person name="Audenaert K."/>
            <person name="Warris S."/>
            <person name="Van De Geest H."/>
            <person name="Schijlen E."/>
            <person name="Hofte M."/>
            <person name="De Saeger S."/>
            <person name="Haesaert G."/>
            <person name="Waalwijk C."/>
            <person name="Van Der Lee T."/>
        </authorList>
    </citation>
    <scope>NUCLEOTIDE SEQUENCE [LARGE SCALE GENOMIC DNA]</scope>
    <source>
        <strain evidence="2 3">2516</strain>
    </source>
</reference>
<accession>A0A1B8B196</accession>
<evidence type="ECO:0000313" key="3">
    <source>
        <dbReference type="Proteomes" id="UP000091967"/>
    </source>
</evidence>
<feature type="compositionally biased region" description="Basic and acidic residues" evidence="1">
    <location>
        <begin position="92"/>
        <end position="104"/>
    </location>
</feature>
<feature type="compositionally biased region" description="Polar residues" evidence="1">
    <location>
        <begin position="308"/>
        <end position="322"/>
    </location>
</feature>
<evidence type="ECO:0000256" key="1">
    <source>
        <dbReference type="SAM" id="MobiDB-lite"/>
    </source>
</evidence>
<keyword evidence="3" id="KW-1185">Reference proteome</keyword>
<dbReference type="EMBL" id="LYXU01000001">
    <property type="protein sequence ID" value="OBS26504.1"/>
    <property type="molecule type" value="Genomic_DNA"/>
</dbReference>
<protein>
    <submittedName>
        <fullName evidence="2">Uncharacterized protein</fullName>
    </submittedName>
</protein>
<proteinExistence type="predicted"/>
<organism evidence="2 3">
    <name type="scientific">Fusarium poae</name>
    <dbReference type="NCBI Taxonomy" id="36050"/>
    <lineage>
        <taxon>Eukaryota</taxon>
        <taxon>Fungi</taxon>
        <taxon>Dikarya</taxon>
        <taxon>Ascomycota</taxon>
        <taxon>Pezizomycotina</taxon>
        <taxon>Sordariomycetes</taxon>
        <taxon>Hypocreomycetidae</taxon>
        <taxon>Hypocreales</taxon>
        <taxon>Nectriaceae</taxon>
        <taxon>Fusarium</taxon>
    </lineage>
</organism>
<feature type="compositionally biased region" description="Basic residues" evidence="1">
    <location>
        <begin position="181"/>
        <end position="191"/>
    </location>
</feature>
<dbReference type="AlphaFoldDB" id="A0A1B8B196"/>
<dbReference type="OMA" id="FTQDSHE"/>
<gene>
    <name evidence="2" type="ORF">FPOA_00447</name>
</gene>
<evidence type="ECO:0000313" key="2">
    <source>
        <dbReference type="EMBL" id="OBS26504.1"/>
    </source>
</evidence>
<feature type="compositionally biased region" description="Basic and acidic residues" evidence="1">
    <location>
        <begin position="128"/>
        <end position="149"/>
    </location>
</feature>
<feature type="compositionally biased region" description="Polar residues" evidence="1">
    <location>
        <begin position="274"/>
        <end position="285"/>
    </location>
</feature>
<dbReference type="STRING" id="36050.A0A1B8B196"/>
<feature type="region of interest" description="Disordered" evidence="1">
    <location>
        <begin position="301"/>
        <end position="326"/>
    </location>
</feature>
<feature type="compositionally biased region" description="Polar residues" evidence="1">
    <location>
        <begin position="63"/>
        <end position="73"/>
    </location>
</feature>
<dbReference type="Proteomes" id="UP000091967">
    <property type="component" value="Unassembled WGS sequence"/>
</dbReference>
<feature type="compositionally biased region" description="Basic residues" evidence="1">
    <location>
        <begin position="1"/>
        <end position="22"/>
    </location>
</feature>
<feature type="region of interest" description="Disordered" evidence="1">
    <location>
        <begin position="1"/>
        <end position="36"/>
    </location>
</feature>
<sequence length="548" mass="61738">MNKSRRSRRHLNGPVKANHRTKGYSNQALSDVSSDRLHRIQSWLDATPAAPDELHDSVEDDTQTNNRSRTSSWRPHDLPIASISPNYRRNNRPRDRHTNEERVCKMSQEPFPDDPYPSSHFEASLEAEFDKENKKRSPNDESDRNPFERRPRRKTRPDRYSSKNKEAKKSPAKTKNERSQRKSRPQKHRLRSSQDIMTNFASGAIPNTRVTMKPNLTTGLFLNGRSSAAAPVADLTFNDTRFLEPKTSPKKKHQDVQLNTNGEIDHDEDETPYNLESPQRQHTNCQKTAIIDKDVEGKVNREADHTSQADCNSLNGSNSEPSPETPRTMLKKLIETGIFDGTGILKLTSDKNLQQDPVRDGENGILENVQLVGSRADQHGASTADPSKDSTIPSTTLPQSNTATFYQGHYGNFQNKSADTGCLERHDEKIPLCTRGTTQVCSYYRANPVNTREEHEPSTTQNLTPGLELALDPAVNVTPQILATLYIQQVYRTLQLRARSCQYLAAGNATHTGAKLNAVPYTIERGVPHTRREGIHQCTNPTTAPKLW</sequence>
<feature type="region of interest" description="Disordered" evidence="1">
    <location>
        <begin position="243"/>
        <end position="285"/>
    </location>
</feature>
<feature type="region of interest" description="Disordered" evidence="1">
    <location>
        <begin position="376"/>
        <end position="399"/>
    </location>
</feature>
<feature type="compositionally biased region" description="Basic and acidic residues" evidence="1">
    <location>
        <begin position="157"/>
        <end position="180"/>
    </location>
</feature>
<feature type="compositionally biased region" description="Polar residues" evidence="1">
    <location>
        <begin position="380"/>
        <end position="399"/>
    </location>
</feature>
<comment type="caution">
    <text evidence="2">The sequence shown here is derived from an EMBL/GenBank/DDBJ whole genome shotgun (WGS) entry which is preliminary data.</text>
</comment>